<reference evidence="5" key="3">
    <citation type="submission" date="2015-06" db="UniProtKB">
        <authorList>
            <consortium name="EnsemblMetazoa"/>
        </authorList>
    </citation>
    <scope>IDENTIFICATION</scope>
</reference>
<dbReference type="STRING" id="6412.T1F386"/>
<protein>
    <recommendedName>
        <fullName evidence="3">B box-type domain-containing protein</fullName>
    </recommendedName>
</protein>
<feature type="domain" description="B box-type" evidence="3">
    <location>
        <begin position="38"/>
        <end position="79"/>
    </location>
</feature>
<dbReference type="PANTHER" id="PTHR25462">
    <property type="entry name" value="BONUS, ISOFORM C-RELATED"/>
    <property type="match status" value="1"/>
</dbReference>
<keyword evidence="1" id="KW-0479">Metal-binding</keyword>
<organism evidence="5 6">
    <name type="scientific">Helobdella robusta</name>
    <name type="common">Californian leech</name>
    <dbReference type="NCBI Taxonomy" id="6412"/>
    <lineage>
        <taxon>Eukaryota</taxon>
        <taxon>Metazoa</taxon>
        <taxon>Spiralia</taxon>
        <taxon>Lophotrochozoa</taxon>
        <taxon>Annelida</taxon>
        <taxon>Clitellata</taxon>
        <taxon>Hirudinea</taxon>
        <taxon>Rhynchobdellida</taxon>
        <taxon>Glossiphoniidae</taxon>
        <taxon>Helobdella</taxon>
    </lineage>
</organism>
<dbReference type="AlphaFoldDB" id="T1F386"/>
<evidence type="ECO:0000256" key="1">
    <source>
        <dbReference type="PROSITE-ProRule" id="PRU00024"/>
    </source>
</evidence>
<reference evidence="6" key="1">
    <citation type="submission" date="2012-12" db="EMBL/GenBank/DDBJ databases">
        <authorList>
            <person name="Hellsten U."/>
            <person name="Grimwood J."/>
            <person name="Chapman J.A."/>
            <person name="Shapiro H."/>
            <person name="Aerts A."/>
            <person name="Otillar R.P."/>
            <person name="Terry A.Y."/>
            <person name="Boore J.L."/>
            <person name="Simakov O."/>
            <person name="Marletaz F."/>
            <person name="Cho S.-J."/>
            <person name="Edsinger-Gonzales E."/>
            <person name="Havlak P."/>
            <person name="Kuo D.-H."/>
            <person name="Larsson T."/>
            <person name="Lv J."/>
            <person name="Arendt D."/>
            <person name="Savage R."/>
            <person name="Osoegawa K."/>
            <person name="de Jong P."/>
            <person name="Lindberg D.R."/>
            <person name="Seaver E.C."/>
            <person name="Weisblat D.A."/>
            <person name="Putnam N.H."/>
            <person name="Grigoriev I.V."/>
            <person name="Rokhsar D.S."/>
        </authorList>
    </citation>
    <scope>NUCLEOTIDE SEQUENCE</scope>
</reference>
<dbReference type="EMBL" id="KB096222">
    <property type="protein sequence ID" value="ESO07282.1"/>
    <property type="molecule type" value="Genomic_DNA"/>
</dbReference>
<dbReference type="SUPFAM" id="SSF57845">
    <property type="entry name" value="B-box zinc-binding domain"/>
    <property type="match status" value="1"/>
</dbReference>
<accession>T1F386</accession>
<dbReference type="OMA" id="CHIHPEL"/>
<dbReference type="CDD" id="cd19757">
    <property type="entry name" value="Bbox1"/>
    <property type="match status" value="1"/>
</dbReference>
<dbReference type="GO" id="GO:0008270">
    <property type="term" value="F:zinc ion binding"/>
    <property type="evidence" value="ECO:0007669"/>
    <property type="project" value="UniProtKB-KW"/>
</dbReference>
<dbReference type="HOGENOM" id="CLU_880762_0_0_1"/>
<dbReference type="OrthoDB" id="6112405at2759"/>
<dbReference type="GeneID" id="20203285"/>
<evidence type="ECO:0000256" key="2">
    <source>
        <dbReference type="SAM" id="MobiDB-lite"/>
    </source>
</evidence>
<name>T1F386_HELRO</name>
<dbReference type="RefSeq" id="XP_009014660.1">
    <property type="nucleotide sequence ID" value="XM_009016412.1"/>
</dbReference>
<sequence length="316" mass="35807">MEQSAATDNNEVHETQTQQEATEETVAALPKKNCSKNCNSCLANESVNYCPQCEQYFCKLCSKYHLNMRSSKGHKLMGMKTPEFLHKTFEFSLCKVHKETSVNIYCVTCKDYSCPHCLLDLHNNHILDSISKQFENFYSKFSEKITATTGRVKILHEVLAKNEAHFNDLKANVEKEIKAIIEKESEIKILLRKYTGTLIDDINDKFNNYTKEHNDYTTYVKDCITTLNNFKEKSETQLNHLNTRSIVTLPEAVVTEVIPIDNCRPFLCEFNVSFSGSVSTEGTFNGNVATMFGTLACSVDKETEALIASRPAISLV</sequence>
<dbReference type="PANTHER" id="PTHR25462:SF305">
    <property type="entry name" value="RING-TYPE DOMAIN-CONTAINING PROTEIN"/>
    <property type="match status" value="1"/>
</dbReference>
<evidence type="ECO:0000313" key="4">
    <source>
        <dbReference type="EMBL" id="ESO07282.1"/>
    </source>
</evidence>
<dbReference type="PROSITE" id="PS50119">
    <property type="entry name" value="ZF_BBOX"/>
    <property type="match status" value="2"/>
</dbReference>
<dbReference type="Pfam" id="PF00643">
    <property type="entry name" value="zf-B_box"/>
    <property type="match status" value="1"/>
</dbReference>
<dbReference type="CDD" id="cd19756">
    <property type="entry name" value="Bbox2"/>
    <property type="match status" value="1"/>
</dbReference>
<dbReference type="InterPro" id="IPR047153">
    <property type="entry name" value="TRIM45/56/19-like"/>
</dbReference>
<feature type="domain" description="B box-type" evidence="3">
    <location>
        <begin position="89"/>
        <end position="130"/>
    </location>
</feature>
<dbReference type="InterPro" id="IPR000315">
    <property type="entry name" value="Znf_B-box"/>
</dbReference>
<dbReference type="Proteomes" id="UP000015101">
    <property type="component" value="Unassembled WGS sequence"/>
</dbReference>
<dbReference type="EMBL" id="AMQM01003614">
    <property type="status" value="NOT_ANNOTATED_CDS"/>
    <property type="molecule type" value="Genomic_DNA"/>
</dbReference>
<keyword evidence="1" id="KW-0862">Zinc</keyword>
<dbReference type="EnsemblMetazoa" id="HelroT170611">
    <property type="protein sequence ID" value="HelroP170611"/>
    <property type="gene ID" value="HelroG170611"/>
</dbReference>
<reference evidence="4 6" key="2">
    <citation type="journal article" date="2013" name="Nature">
        <title>Insights into bilaterian evolution from three spiralian genomes.</title>
        <authorList>
            <person name="Simakov O."/>
            <person name="Marletaz F."/>
            <person name="Cho S.J."/>
            <person name="Edsinger-Gonzales E."/>
            <person name="Havlak P."/>
            <person name="Hellsten U."/>
            <person name="Kuo D.H."/>
            <person name="Larsson T."/>
            <person name="Lv J."/>
            <person name="Arendt D."/>
            <person name="Savage R."/>
            <person name="Osoegawa K."/>
            <person name="de Jong P."/>
            <person name="Grimwood J."/>
            <person name="Chapman J.A."/>
            <person name="Shapiro H."/>
            <person name="Aerts A."/>
            <person name="Otillar R.P."/>
            <person name="Terry A.Y."/>
            <person name="Boore J.L."/>
            <person name="Grigoriev I.V."/>
            <person name="Lindberg D.R."/>
            <person name="Seaver E.C."/>
            <person name="Weisblat D.A."/>
            <person name="Putnam N.H."/>
            <person name="Rokhsar D.S."/>
        </authorList>
    </citation>
    <scope>NUCLEOTIDE SEQUENCE</scope>
</reference>
<keyword evidence="1" id="KW-0863">Zinc-finger</keyword>
<proteinExistence type="predicted"/>
<keyword evidence="6" id="KW-1185">Reference proteome</keyword>
<evidence type="ECO:0000313" key="6">
    <source>
        <dbReference type="Proteomes" id="UP000015101"/>
    </source>
</evidence>
<evidence type="ECO:0000259" key="3">
    <source>
        <dbReference type="PROSITE" id="PS50119"/>
    </source>
</evidence>
<gene>
    <name evidence="5" type="primary">20203285</name>
    <name evidence="4" type="ORF">HELRODRAFT_170611</name>
</gene>
<feature type="region of interest" description="Disordered" evidence="2">
    <location>
        <begin position="1"/>
        <end position="22"/>
    </location>
</feature>
<dbReference type="CTD" id="20203285"/>
<dbReference type="InParanoid" id="T1F386"/>
<dbReference type="Gene3D" id="3.30.160.60">
    <property type="entry name" value="Classic Zinc Finger"/>
    <property type="match status" value="1"/>
</dbReference>
<evidence type="ECO:0000313" key="5">
    <source>
        <dbReference type="EnsemblMetazoa" id="HelroP170611"/>
    </source>
</evidence>
<dbReference type="KEGG" id="hro:HELRODRAFT_170611"/>